<protein>
    <submittedName>
        <fullName evidence="1">Uncharacterized protein</fullName>
    </submittedName>
</protein>
<dbReference type="EMBL" id="AP024238">
    <property type="protein sequence ID" value="BCO27611.1"/>
    <property type="molecule type" value="Genomic_DNA"/>
</dbReference>
<reference evidence="1 2" key="1">
    <citation type="journal article" date="2021" name="Microbiol. Spectr.">
        <title>A Single Bacterium Capable of Oxidation and Reduction of Iron at Circumneutral pH.</title>
        <authorList>
            <person name="Kato S."/>
            <person name="Ohkuma M."/>
        </authorList>
    </citation>
    <scope>NUCLEOTIDE SEQUENCE [LARGE SCALE GENOMIC DNA]</scope>
    <source>
        <strain evidence="1 2">MIZ03</strain>
    </source>
</reference>
<organism evidence="1 2">
    <name type="scientific">Rhodoferax lithotrophicus</name>
    <dbReference type="NCBI Taxonomy" id="2798804"/>
    <lineage>
        <taxon>Bacteria</taxon>
        <taxon>Pseudomonadati</taxon>
        <taxon>Pseudomonadota</taxon>
        <taxon>Betaproteobacteria</taxon>
        <taxon>Burkholderiales</taxon>
        <taxon>Comamonadaceae</taxon>
        <taxon>Rhodoferax</taxon>
    </lineage>
</organism>
<accession>A0ABM7MMV5</accession>
<name>A0ABM7MMV5_9BURK</name>
<dbReference type="Proteomes" id="UP000824366">
    <property type="component" value="Chromosome"/>
</dbReference>
<proteinExistence type="predicted"/>
<keyword evidence="2" id="KW-1185">Reference proteome</keyword>
<evidence type="ECO:0000313" key="1">
    <source>
        <dbReference type="EMBL" id="BCO27611.1"/>
    </source>
</evidence>
<sequence>MAAEAFLVQDEATGQLKLDLKTALKEGNNHNSKFTDPQADKFLAHWQVVAQKPNTTTGFSGTLFKCTVDDPATGAKVGELVMPMRSTEYRWRKSLRGSVECTTFARFIQAMALSVVPVDGCVAALAICS</sequence>
<evidence type="ECO:0000313" key="2">
    <source>
        <dbReference type="Proteomes" id="UP000824366"/>
    </source>
</evidence>
<gene>
    <name evidence="1" type="ORF">MIZ03_2500</name>
</gene>